<dbReference type="PANTHER" id="PTHR45913:SF21">
    <property type="entry name" value="DUF4371 DOMAIN-CONTAINING PROTEIN"/>
    <property type="match status" value="1"/>
</dbReference>
<sequence length="148" mass="16810">MAIFIRGIIAKFNIREEFLALKSMHGTTRGEDLFQMVDSALNDFDLAYEKMSDLTTVGAAGREKGFLALIKNEFKKHLLDSKTLIVSLLYSCGKFMCKISRDGQCNESYRTRTTYGKLSRKLLKKAETSKMKLFLYFGASFVTLHSAH</sequence>
<reference evidence="2" key="1">
    <citation type="submission" date="2025-08" db="UniProtKB">
        <authorList>
            <consortium name="RefSeq"/>
        </authorList>
    </citation>
    <scope>IDENTIFICATION</scope>
</reference>
<dbReference type="AlphaFoldDB" id="A0A6P7TAI4"/>
<evidence type="ECO:0000313" key="2">
    <source>
        <dbReference type="RefSeq" id="XP_029646726.2"/>
    </source>
</evidence>
<evidence type="ECO:0000313" key="1">
    <source>
        <dbReference type="Proteomes" id="UP000515154"/>
    </source>
</evidence>
<keyword evidence="1" id="KW-1185">Reference proteome</keyword>
<dbReference type="KEGG" id="osn:115220716"/>
<protein>
    <submittedName>
        <fullName evidence="2">Uncharacterized protein LOC115220716</fullName>
    </submittedName>
</protein>
<accession>A0A6P7TAI4</accession>
<proteinExistence type="predicted"/>
<gene>
    <name evidence="2" type="primary">LOC115220716</name>
</gene>
<dbReference type="RefSeq" id="XP_029646726.2">
    <property type="nucleotide sequence ID" value="XM_029790866.2"/>
</dbReference>
<organism evidence="1 2">
    <name type="scientific">Octopus sinensis</name>
    <name type="common">East Asian common octopus</name>
    <dbReference type="NCBI Taxonomy" id="2607531"/>
    <lineage>
        <taxon>Eukaryota</taxon>
        <taxon>Metazoa</taxon>
        <taxon>Spiralia</taxon>
        <taxon>Lophotrochozoa</taxon>
        <taxon>Mollusca</taxon>
        <taxon>Cephalopoda</taxon>
        <taxon>Coleoidea</taxon>
        <taxon>Octopodiformes</taxon>
        <taxon>Octopoda</taxon>
        <taxon>Incirrata</taxon>
        <taxon>Octopodidae</taxon>
        <taxon>Octopus</taxon>
    </lineage>
</organism>
<dbReference type="Proteomes" id="UP000515154">
    <property type="component" value="Linkage group LG17"/>
</dbReference>
<dbReference type="PANTHER" id="PTHR45913">
    <property type="entry name" value="EPM2A-INTERACTING PROTEIN 1"/>
    <property type="match status" value="1"/>
</dbReference>
<name>A0A6P7TAI4_9MOLL</name>